<keyword evidence="1" id="KW-1133">Transmembrane helix</keyword>
<gene>
    <name evidence="2" type="ORF">A2Y49_00545</name>
</gene>
<feature type="transmembrane region" description="Helical" evidence="1">
    <location>
        <begin position="53"/>
        <end position="78"/>
    </location>
</feature>
<protein>
    <submittedName>
        <fullName evidence="2">Uncharacterized protein</fullName>
    </submittedName>
</protein>
<keyword evidence="1" id="KW-0472">Membrane</keyword>
<dbReference type="Proteomes" id="UP000177154">
    <property type="component" value="Unassembled WGS sequence"/>
</dbReference>
<evidence type="ECO:0000256" key="1">
    <source>
        <dbReference type="SAM" id="Phobius"/>
    </source>
</evidence>
<sequence length="148" mass="16759">MAVLVVLFIIFLAYTLFFGRKMMISLILAFYPATLLYKTFPFIQKLLVVSGDKFLIINKIVIFLVFLVPLFIIISRYISSESSYTGSSHIIRTVGLAIVGVILILLFSYSTVSLDPIYNFSSSIDILFSTTDRVFWWNLAPLLVLAVL</sequence>
<comment type="caution">
    <text evidence="2">The sequence shown here is derived from an EMBL/GenBank/DDBJ whole genome shotgun (WGS) entry which is preliminary data.</text>
</comment>
<reference evidence="2 3" key="1">
    <citation type="journal article" date="2016" name="Nat. Commun.">
        <title>Thousands of microbial genomes shed light on interconnected biogeochemical processes in an aquifer system.</title>
        <authorList>
            <person name="Anantharaman K."/>
            <person name="Brown C.T."/>
            <person name="Hug L.A."/>
            <person name="Sharon I."/>
            <person name="Castelle C.J."/>
            <person name="Probst A.J."/>
            <person name="Thomas B.C."/>
            <person name="Singh A."/>
            <person name="Wilkins M.J."/>
            <person name="Karaoz U."/>
            <person name="Brodie E.L."/>
            <person name="Williams K.H."/>
            <person name="Hubbard S.S."/>
            <person name="Banfield J.F."/>
        </authorList>
    </citation>
    <scope>NUCLEOTIDE SEQUENCE [LARGE SCALE GENOMIC DNA]</scope>
</reference>
<evidence type="ECO:0000313" key="2">
    <source>
        <dbReference type="EMBL" id="OHB13335.1"/>
    </source>
</evidence>
<proteinExistence type="predicted"/>
<feature type="transmembrane region" description="Helical" evidence="1">
    <location>
        <begin position="90"/>
        <end position="109"/>
    </location>
</feature>
<name>A0A1G2UV99_9BACT</name>
<organism evidence="2 3">
    <name type="scientific">Candidatus Zambryskibacteria bacterium RIFCSPLOWO2_12_39_8</name>
    <dbReference type="NCBI Taxonomy" id="1802774"/>
    <lineage>
        <taxon>Bacteria</taxon>
        <taxon>Candidatus Zambryskiibacteriota</taxon>
    </lineage>
</organism>
<evidence type="ECO:0000313" key="3">
    <source>
        <dbReference type="Proteomes" id="UP000177154"/>
    </source>
</evidence>
<accession>A0A1G2UV99</accession>
<dbReference type="EMBL" id="MHWR01000018">
    <property type="protein sequence ID" value="OHB13335.1"/>
    <property type="molecule type" value="Genomic_DNA"/>
</dbReference>
<dbReference type="AlphaFoldDB" id="A0A1G2UV99"/>
<keyword evidence="1" id="KW-0812">Transmembrane</keyword>